<name>A0ABW4L3B0_9MICO</name>
<dbReference type="EMBL" id="JBHUEE010000002">
    <property type="protein sequence ID" value="MFD1717313.1"/>
    <property type="molecule type" value="Genomic_DNA"/>
</dbReference>
<dbReference type="PANTHER" id="PTHR43880">
    <property type="entry name" value="ALCOHOL DEHYDROGENASE"/>
    <property type="match status" value="1"/>
</dbReference>
<dbReference type="Pfam" id="PF00107">
    <property type="entry name" value="ADH_zinc_N"/>
    <property type="match status" value="1"/>
</dbReference>
<keyword evidence="3 6" id="KW-0862">Zinc</keyword>
<comment type="similarity">
    <text evidence="1 6">Belongs to the zinc-containing alcohol dehydrogenase family.</text>
</comment>
<organism evidence="8 9">
    <name type="scientific">Georgenia deserti</name>
    <dbReference type="NCBI Taxonomy" id="2093781"/>
    <lineage>
        <taxon>Bacteria</taxon>
        <taxon>Bacillati</taxon>
        <taxon>Actinomycetota</taxon>
        <taxon>Actinomycetes</taxon>
        <taxon>Micrococcales</taxon>
        <taxon>Bogoriellaceae</taxon>
        <taxon>Georgenia</taxon>
    </lineage>
</organism>
<keyword evidence="2 6" id="KW-0479">Metal-binding</keyword>
<dbReference type="InterPro" id="IPR011032">
    <property type="entry name" value="GroES-like_sf"/>
</dbReference>
<evidence type="ECO:0000313" key="8">
    <source>
        <dbReference type="EMBL" id="MFD1717313.1"/>
    </source>
</evidence>
<evidence type="ECO:0000256" key="3">
    <source>
        <dbReference type="ARBA" id="ARBA00022833"/>
    </source>
</evidence>
<evidence type="ECO:0000313" key="9">
    <source>
        <dbReference type="Proteomes" id="UP001597277"/>
    </source>
</evidence>
<dbReference type="InterPro" id="IPR020843">
    <property type="entry name" value="ER"/>
</dbReference>
<dbReference type="Proteomes" id="UP001597277">
    <property type="component" value="Unassembled WGS sequence"/>
</dbReference>
<dbReference type="Pfam" id="PF08240">
    <property type="entry name" value="ADH_N"/>
    <property type="match status" value="1"/>
</dbReference>
<comment type="cofactor">
    <cofactor evidence="6">
        <name>Zn(2+)</name>
        <dbReference type="ChEBI" id="CHEBI:29105"/>
    </cofactor>
</comment>
<dbReference type="PANTHER" id="PTHR43880:SF12">
    <property type="entry name" value="ALCOHOL DEHYDROGENASE CLASS-3"/>
    <property type="match status" value="1"/>
</dbReference>
<keyword evidence="9" id="KW-1185">Reference proteome</keyword>
<dbReference type="InterPro" id="IPR013149">
    <property type="entry name" value="ADH-like_C"/>
</dbReference>
<dbReference type="InterPro" id="IPR002328">
    <property type="entry name" value="ADH_Zn_CS"/>
</dbReference>
<keyword evidence="4 8" id="KW-0560">Oxidoreductase</keyword>
<gene>
    <name evidence="8" type="ORF">ACFSE6_05680</name>
</gene>
<dbReference type="SUPFAM" id="SSF51735">
    <property type="entry name" value="NAD(P)-binding Rossmann-fold domains"/>
    <property type="match status" value="1"/>
</dbReference>
<dbReference type="InterPro" id="IPR023921">
    <property type="entry name" value="ADH_Zn_actinomycetes"/>
</dbReference>
<proteinExistence type="inferred from homology"/>
<dbReference type="CDD" id="cd08279">
    <property type="entry name" value="Zn_ADH_class_III"/>
    <property type="match status" value="1"/>
</dbReference>
<comment type="caution">
    <text evidence="8">The sequence shown here is derived from an EMBL/GenBank/DDBJ whole genome shotgun (WGS) entry which is preliminary data.</text>
</comment>
<dbReference type="GO" id="GO:0016491">
    <property type="term" value="F:oxidoreductase activity"/>
    <property type="evidence" value="ECO:0007669"/>
    <property type="project" value="UniProtKB-KW"/>
</dbReference>
<evidence type="ECO:0000256" key="4">
    <source>
        <dbReference type="ARBA" id="ARBA00023002"/>
    </source>
</evidence>
<dbReference type="InterPro" id="IPR036291">
    <property type="entry name" value="NAD(P)-bd_dom_sf"/>
</dbReference>
<dbReference type="PROSITE" id="PS00059">
    <property type="entry name" value="ADH_ZINC"/>
    <property type="match status" value="1"/>
</dbReference>
<evidence type="ECO:0000256" key="6">
    <source>
        <dbReference type="RuleBase" id="RU361277"/>
    </source>
</evidence>
<evidence type="ECO:0000256" key="1">
    <source>
        <dbReference type="ARBA" id="ARBA00008072"/>
    </source>
</evidence>
<dbReference type="InterPro" id="IPR013154">
    <property type="entry name" value="ADH-like_N"/>
</dbReference>
<dbReference type="SMART" id="SM00829">
    <property type="entry name" value="PKS_ER"/>
    <property type="match status" value="1"/>
</dbReference>
<sequence>MTSTTTSPTTTPGTGEPARLTTRAAVARGPHIGWELTELELDPPQEHEVRIKFAASGLCHSDHHITAGDAPVRFPMVGGHEGAGVVESVGPHVRRVRPGDRVVCSYIPACGSCRPCSTGHQNMCVKGLNAGSGMFLDGTFRFHRDGEDYGGFCSLGTFSEYAVVSEWAVVPLPGHIPFEIASIVGCGVPTGWGSAVNAAEVRAGQSVVIFGAGGVGSNAVQGARYAGARDVIVIDPVEFKRENALTLGATHAFADAEEAREFVVAHTWGQLADHVIMTPDAVTEEMVGAAVAMTGKGGKVTITAVGHIDEKAVHVHAGMLIGYQRQIRGALFGDCNPLYDIPRLLRLYDEGDLKLDELITRTYRLDQVNDAYQDLVDGKNIRGVILHEN</sequence>
<dbReference type="Gene3D" id="3.90.180.10">
    <property type="entry name" value="Medium-chain alcohol dehydrogenases, catalytic domain"/>
    <property type="match status" value="1"/>
</dbReference>
<protein>
    <submittedName>
        <fullName evidence="8">NDMA-dependent alcohol dehydrogenase</fullName>
        <ecNumber evidence="8">1.1.99.36</ecNumber>
    </submittedName>
</protein>
<accession>A0ABW4L3B0</accession>
<keyword evidence="5" id="KW-0520">NAD</keyword>
<evidence type="ECO:0000256" key="2">
    <source>
        <dbReference type="ARBA" id="ARBA00022723"/>
    </source>
</evidence>
<dbReference type="Gene3D" id="3.40.50.720">
    <property type="entry name" value="NAD(P)-binding Rossmann-like Domain"/>
    <property type="match status" value="1"/>
</dbReference>
<dbReference type="NCBIfam" id="TIGR03989">
    <property type="entry name" value="Rxyl_3153"/>
    <property type="match status" value="1"/>
</dbReference>
<reference evidence="9" key="1">
    <citation type="journal article" date="2019" name="Int. J. Syst. Evol. Microbiol.">
        <title>The Global Catalogue of Microorganisms (GCM) 10K type strain sequencing project: providing services to taxonomists for standard genome sequencing and annotation.</title>
        <authorList>
            <consortium name="The Broad Institute Genomics Platform"/>
            <consortium name="The Broad Institute Genome Sequencing Center for Infectious Disease"/>
            <person name="Wu L."/>
            <person name="Ma J."/>
        </authorList>
    </citation>
    <scope>NUCLEOTIDE SEQUENCE [LARGE SCALE GENOMIC DNA]</scope>
    <source>
        <strain evidence="9">JCM 17130</strain>
    </source>
</reference>
<evidence type="ECO:0000256" key="5">
    <source>
        <dbReference type="ARBA" id="ARBA00023027"/>
    </source>
</evidence>
<dbReference type="RefSeq" id="WP_388003298.1">
    <property type="nucleotide sequence ID" value="NZ_JBHUEE010000002.1"/>
</dbReference>
<feature type="domain" description="Enoyl reductase (ER)" evidence="7">
    <location>
        <begin position="29"/>
        <end position="385"/>
    </location>
</feature>
<dbReference type="EC" id="1.1.99.36" evidence="8"/>
<dbReference type="SUPFAM" id="SSF50129">
    <property type="entry name" value="GroES-like"/>
    <property type="match status" value="2"/>
</dbReference>
<evidence type="ECO:0000259" key="7">
    <source>
        <dbReference type="SMART" id="SM00829"/>
    </source>
</evidence>